<comment type="caution">
    <text evidence="2">The sequence shown here is derived from an EMBL/GenBank/DDBJ whole genome shotgun (WGS) entry which is preliminary data.</text>
</comment>
<reference evidence="2 3" key="1">
    <citation type="journal article" date="2017" name="Int. J. Parasitol.">
        <title>The genome of the protozoan parasite Cystoisospora suis and a reverse vaccinology approach to identify vaccine candidates.</title>
        <authorList>
            <person name="Palmieri N."/>
            <person name="Shrestha A."/>
            <person name="Ruttkowski B."/>
            <person name="Beck T."/>
            <person name="Vogl C."/>
            <person name="Tomley F."/>
            <person name="Blake D.P."/>
            <person name="Joachim A."/>
        </authorList>
    </citation>
    <scope>NUCLEOTIDE SEQUENCE [LARGE SCALE GENOMIC DNA]</scope>
    <source>
        <strain evidence="2 3">Wien I</strain>
    </source>
</reference>
<feature type="compositionally biased region" description="Pro residues" evidence="1">
    <location>
        <begin position="58"/>
        <end position="74"/>
    </location>
</feature>
<dbReference type="VEuPathDB" id="ToxoDB:CSUI_005545"/>
<protein>
    <submittedName>
        <fullName evidence="2">Uncharacterized protein</fullName>
    </submittedName>
</protein>
<dbReference type="EMBL" id="MIGC01002673">
    <property type="protein sequence ID" value="PHJ20618.1"/>
    <property type="molecule type" value="Genomic_DNA"/>
</dbReference>
<dbReference type="RefSeq" id="XP_067922305.1">
    <property type="nucleotide sequence ID" value="XM_068065720.1"/>
</dbReference>
<evidence type="ECO:0000313" key="3">
    <source>
        <dbReference type="Proteomes" id="UP000221165"/>
    </source>
</evidence>
<proteinExistence type="predicted"/>
<feature type="region of interest" description="Disordered" evidence="1">
    <location>
        <begin position="30"/>
        <end position="84"/>
    </location>
</feature>
<dbReference type="OrthoDB" id="333421at2759"/>
<dbReference type="AlphaFoldDB" id="A0A2C6KWQ2"/>
<sequence length="968" mass="105939">MPEVAIPVAPLRHTDEHAVEVIEEQPWHVAERAPSVHVEEHPGLPVEEHVPEPEEQEPAPPQEEPQPPPEPPTPRGGRGGGAHVCAPYVETFEKKFNEVLATALNTANDIHDEETCIKMVVREGSDLRRWLSTELRVIALPAVVIHADLEKFKRNLLAAMKDMQSGKLKTEHSKGAIDAGLQLLEPGLNRGDFVKQINAEGLLESHVCTVAEVHGGNVTCVCGGKSVAARKETLAKVVGTGVATLADVALTESFPKLLKESKGVADTIQKVADERGWGAALKEAQRTKNWRKLLRTMETTSPTGVLVLTDAVRHVLKQPLMDLRLQGRAKKDAQRTVAYVSVKEVADALEVLHFYWATDAVSGCVFPSFEAISSESLLLARVVDASGVSLDDLEKRVGKESTGRACLTSLHYIISRGVPGVCGPIWKRQVPELSKSVGQESSTVAKNAIYNNCVKPKPQADFPLAFMKTCDHKCLQQAWQRELPFGSAKKLSQKVRLTGDFVRTVTTYEKKTAMLLESLAVALTDLAATVPKQSDVVKQIEMDICASAWFKRQKPESPDGFAFGFNNPSLVGSYYITHARATESALGAGLVSPAKRDPTKNPAFGALFRSLGCVAQTMTPLAAFVSQISLFLQVVVEQAKKKAFVRALEATSGVVFSAKRYDQGVKWLKTIAKEYEKLFIPTVKPSSSSDPSPQYGLAQLAKYSLVMWMLGVGDNMAQQHVAPVLKALLVFLVYSRGEEPSSVFMKDIKQACKSVDVVVPEGIAMKDSGKGSHLKLGGPTAQKLLPTALKYSLTASGSLEDLQNKAKELAEACRSGFHFDNPMHRALLVDYQCMVLEESAAKFLKKLFGKAKKAPQDQVKKAFDFLKGVNMVFSKDDSERMLKAFKAGAQNKYDTKQFVQIDCRWKSDPEYQQMMVLAATGSKDTSSSEYSLPSPPPETCAAHAYTDFPEEEPFLVPDDDIADDFLTI</sequence>
<dbReference type="GeneID" id="94428931"/>
<name>A0A2C6KWQ2_9APIC</name>
<feature type="compositionally biased region" description="Basic and acidic residues" evidence="1">
    <location>
        <begin position="37"/>
        <end position="52"/>
    </location>
</feature>
<evidence type="ECO:0000313" key="2">
    <source>
        <dbReference type="EMBL" id="PHJ20618.1"/>
    </source>
</evidence>
<dbReference type="Proteomes" id="UP000221165">
    <property type="component" value="Unassembled WGS sequence"/>
</dbReference>
<gene>
    <name evidence="2" type="ORF">CSUI_005545</name>
</gene>
<organism evidence="2 3">
    <name type="scientific">Cystoisospora suis</name>
    <dbReference type="NCBI Taxonomy" id="483139"/>
    <lineage>
        <taxon>Eukaryota</taxon>
        <taxon>Sar</taxon>
        <taxon>Alveolata</taxon>
        <taxon>Apicomplexa</taxon>
        <taxon>Conoidasida</taxon>
        <taxon>Coccidia</taxon>
        <taxon>Eucoccidiorida</taxon>
        <taxon>Eimeriorina</taxon>
        <taxon>Sarcocystidae</taxon>
        <taxon>Cystoisospora</taxon>
    </lineage>
</organism>
<accession>A0A2C6KWQ2</accession>
<keyword evidence="3" id="KW-1185">Reference proteome</keyword>
<evidence type="ECO:0000256" key="1">
    <source>
        <dbReference type="SAM" id="MobiDB-lite"/>
    </source>
</evidence>